<protein>
    <submittedName>
        <fullName evidence="1">Uncharacterized protein</fullName>
    </submittedName>
</protein>
<organism evidence="1 2">
    <name type="scientific">Folsomia candida</name>
    <name type="common">Springtail</name>
    <dbReference type="NCBI Taxonomy" id="158441"/>
    <lineage>
        <taxon>Eukaryota</taxon>
        <taxon>Metazoa</taxon>
        <taxon>Ecdysozoa</taxon>
        <taxon>Arthropoda</taxon>
        <taxon>Hexapoda</taxon>
        <taxon>Collembola</taxon>
        <taxon>Entomobryomorpha</taxon>
        <taxon>Isotomoidea</taxon>
        <taxon>Isotomidae</taxon>
        <taxon>Proisotominae</taxon>
        <taxon>Folsomia</taxon>
    </lineage>
</organism>
<evidence type="ECO:0000313" key="2">
    <source>
        <dbReference type="Proteomes" id="UP000198287"/>
    </source>
</evidence>
<reference evidence="1 2" key="1">
    <citation type="submission" date="2015-12" db="EMBL/GenBank/DDBJ databases">
        <title>The genome of Folsomia candida.</title>
        <authorList>
            <person name="Faddeeva A."/>
            <person name="Derks M.F."/>
            <person name="Anvar Y."/>
            <person name="Smit S."/>
            <person name="Van Straalen N."/>
            <person name="Roelofs D."/>
        </authorList>
    </citation>
    <scope>NUCLEOTIDE SEQUENCE [LARGE SCALE GENOMIC DNA]</scope>
    <source>
        <strain evidence="1 2">VU population</strain>
        <tissue evidence="1">Whole body</tissue>
    </source>
</reference>
<sequence length="173" mass="19600">MTAFTGTQAHSLKGPSVSACIINGRQSEVVRSMVSERDPSYPKFLIFKLENWNGPTYFGGILLPLVQDEVVGEGGSYRVKRFPVRQCSAATLFKVKGRTLYKLTFNFTSREQFSNYSYCGLSRVGRLEDLMIEDNHITLERFQSDEFKTGFELTTAELIRLGVIPEPEHEDSE</sequence>
<proteinExistence type="predicted"/>
<comment type="caution">
    <text evidence="1">The sequence shown here is derived from an EMBL/GenBank/DDBJ whole genome shotgun (WGS) entry which is preliminary data.</text>
</comment>
<keyword evidence="2" id="KW-1185">Reference proteome</keyword>
<evidence type="ECO:0000313" key="1">
    <source>
        <dbReference type="EMBL" id="OXA39201.1"/>
    </source>
</evidence>
<name>A0A226D3G0_FOLCA</name>
<dbReference type="EMBL" id="LNIX01000040">
    <property type="protein sequence ID" value="OXA39201.1"/>
    <property type="molecule type" value="Genomic_DNA"/>
</dbReference>
<dbReference type="AlphaFoldDB" id="A0A226D3G0"/>
<gene>
    <name evidence="1" type="ORF">Fcan01_26052</name>
</gene>
<dbReference type="Proteomes" id="UP000198287">
    <property type="component" value="Unassembled WGS sequence"/>
</dbReference>
<accession>A0A226D3G0</accession>